<accession>A0A538UD62</accession>
<dbReference type="InterPro" id="IPR012545">
    <property type="entry name" value="DUF1697"/>
</dbReference>
<dbReference type="Gene3D" id="3.30.70.1280">
    <property type="entry name" value="SP0830-like domains"/>
    <property type="match status" value="1"/>
</dbReference>
<protein>
    <submittedName>
        <fullName evidence="2">DUF1697 domain-containing protein</fullName>
    </submittedName>
</protein>
<dbReference type="AlphaFoldDB" id="A0A538UD62"/>
<feature type="compositionally biased region" description="Basic and acidic residues" evidence="1">
    <location>
        <begin position="49"/>
        <end position="66"/>
    </location>
</feature>
<dbReference type="Proteomes" id="UP000319771">
    <property type="component" value="Unassembled WGS sequence"/>
</dbReference>
<dbReference type="PANTHER" id="PTHR36439">
    <property type="entry name" value="BLL4334 PROTEIN"/>
    <property type="match status" value="1"/>
</dbReference>
<reference evidence="2 3" key="1">
    <citation type="journal article" date="2019" name="Nat. Microbiol.">
        <title>Mediterranean grassland soil C-N compound turnover is dependent on rainfall and depth, and is mediated by genomically divergent microorganisms.</title>
        <authorList>
            <person name="Diamond S."/>
            <person name="Andeer P.F."/>
            <person name="Li Z."/>
            <person name="Crits-Christoph A."/>
            <person name="Burstein D."/>
            <person name="Anantharaman K."/>
            <person name="Lane K.R."/>
            <person name="Thomas B.C."/>
            <person name="Pan C."/>
            <person name="Northen T.R."/>
            <person name="Banfield J.F."/>
        </authorList>
    </citation>
    <scope>NUCLEOTIDE SEQUENCE [LARGE SCALE GENOMIC DNA]</scope>
    <source>
        <strain evidence="2">WS_11</strain>
    </source>
</reference>
<dbReference type="PANTHER" id="PTHR36439:SF1">
    <property type="entry name" value="DUF1697 DOMAIN-CONTAINING PROTEIN"/>
    <property type="match status" value="1"/>
</dbReference>
<proteinExistence type="predicted"/>
<comment type="caution">
    <text evidence="2">The sequence shown here is derived from an EMBL/GenBank/DDBJ whole genome shotgun (WGS) entry which is preliminary data.</text>
</comment>
<feature type="region of interest" description="Disordered" evidence="1">
    <location>
        <begin position="1"/>
        <end position="91"/>
    </location>
</feature>
<evidence type="ECO:0000313" key="2">
    <source>
        <dbReference type="EMBL" id="TMQ73845.1"/>
    </source>
</evidence>
<feature type="compositionally biased region" description="Low complexity" evidence="1">
    <location>
        <begin position="1"/>
        <end position="24"/>
    </location>
</feature>
<evidence type="ECO:0000256" key="1">
    <source>
        <dbReference type="SAM" id="MobiDB-lite"/>
    </source>
</evidence>
<dbReference type="SUPFAM" id="SSF160379">
    <property type="entry name" value="SP0830-like"/>
    <property type="match status" value="1"/>
</dbReference>
<sequence length="281" mass="30370">MGESARAGAPAARAASPDAPSAFPRHARRPRTVPVEAPARGGLRRRPGDHHENDATGPPLHREAPRRGVRGSREAGGGRWHRRGPRHEDGSLSPVRRVAFLRAINVGGHTVTMEALRRHFTALGFADVETFIASGNVLFDAGASDRATLERKIEAHLHRALGYEVATFVRTAPEVVAVAGYQPFPAARIRAAAALNIGFLAEPLGAAGTRTLMGLSTDIDDFAVHGREVYWLCASRQSKSTFTNVRFEKLVGVRATFRGANTVARLAAILDRPPAPRRTKR</sequence>
<dbReference type="Pfam" id="PF08002">
    <property type="entry name" value="DUF1697"/>
    <property type="match status" value="1"/>
</dbReference>
<gene>
    <name evidence="2" type="ORF">E6K81_02630</name>
</gene>
<name>A0A538UD62_UNCEI</name>
<organism evidence="2 3">
    <name type="scientific">Eiseniibacteriota bacterium</name>
    <dbReference type="NCBI Taxonomy" id="2212470"/>
    <lineage>
        <taxon>Bacteria</taxon>
        <taxon>Candidatus Eiseniibacteriota</taxon>
    </lineage>
</organism>
<evidence type="ECO:0000313" key="3">
    <source>
        <dbReference type="Proteomes" id="UP000319771"/>
    </source>
</evidence>
<dbReference type="EMBL" id="VBPB01000038">
    <property type="protein sequence ID" value="TMQ73845.1"/>
    <property type="molecule type" value="Genomic_DNA"/>
</dbReference>